<dbReference type="STRING" id="1666911.HLUCCA11_01985"/>
<sequence>MNQTYKAERTVCAVFKEQQQIDSTIRRLLDRDVSRDHISVMGQNFQSETRISGFLTKKDVILGGLRSGAVFGSLFGSVLGLLTGVGVLFIPFVGPVVAAGPIGALLLGATSGALAGSAGAGLASALATIGFPEEKAAIYQTRIQAGEFVLMAEVPMDRTGEIQLLLESAGGKEVHITDSALPHACEGLCEGVDKISPEVRNHLSEAAQKDFVEKYNEVYQQKEDAIEAEKAAWDTIHERYEEDEMGVWSKQKVSA</sequence>
<keyword evidence="1" id="KW-1133">Transmembrane helix</keyword>
<organism evidence="3 4">
    <name type="scientific">Phormidesmis priestleyi Ana</name>
    <dbReference type="NCBI Taxonomy" id="1666911"/>
    <lineage>
        <taxon>Bacteria</taxon>
        <taxon>Bacillati</taxon>
        <taxon>Cyanobacteriota</taxon>
        <taxon>Cyanophyceae</taxon>
        <taxon>Leptolyngbyales</taxon>
        <taxon>Leptolyngbyaceae</taxon>
        <taxon>Phormidesmis</taxon>
    </lineage>
</organism>
<dbReference type="PATRIC" id="fig|1666911.3.peg.1625"/>
<evidence type="ECO:0000259" key="2">
    <source>
        <dbReference type="Pfam" id="PF11181"/>
    </source>
</evidence>
<feature type="transmembrane region" description="Helical" evidence="1">
    <location>
        <begin position="102"/>
        <end position="129"/>
    </location>
</feature>
<dbReference type="SUPFAM" id="SSF140376">
    <property type="entry name" value="ChaB-like"/>
    <property type="match status" value="1"/>
</dbReference>
<evidence type="ECO:0000313" key="3">
    <source>
        <dbReference type="EMBL" id="KPQ37223.1"/>
    </source>
</evidence>
<proteinExistence type="predicted"/>
<feature type="domain" description="General stress protein 17M-like" evidence="2">
    <location>
        <begin position="12"/>
        <end position="78"/>
    </location>
</feature>
<evidence type="ECO:0000256" key="1">
    <source>
        <dbReference type="SAM" id="Phobius"/>
    </source>
</evidence>
<gene>
    <name evidence="3" type="ORF">HLUCCA11_01985</name>
</gene>
<name>A0A0P7Z0G5_9CYAN</name>
<keyword evidence="1" id="KW-0472">Membrane</keyword>
<keyword evidence="1" id="KW-0812">Transmembrane</keyword>
<dbReference type="PANTHER" id="PTHR36109">
    <property type="entry name" value="MEMBRANE PROTEIN-RELATED"/>
    <property type="match status" value="1"/>
</dbReference>
<dbReference type="InterPro" id="IPR052948">
    <property type="entry name" value="Low_temp-induced_all0457"/>
</dbReference>
<dbReference type="InterPro" id="IPR025889">
    <property type="entry name" value="GSP17M-like_dom"/>
</dbReference>
<dbReference type="Pfam" id="PF11181">
    <property type="entry name" value="YflT"/>
    <property type="match status" value="1"/>
</dbReference>
<feature type="transmembrane region" description="Helical" evidence="1">
    <location>
        <begin position="68"/>
        <end position="90"/>
    </location>
</feature>
<evidence type="ECO:0000313" key="4">
    <source>
        <dbReference type="Proteomes" id="UP000050465"/>
    </source>
</evidence>
<dbReference type="InterPro" id="IPR009317">
    <property type="entry name" value="ChaB"/>
</dbReference>
<protein>
    <submittedName>
        <fullName evidence="3">Putative cation transport regulator</fullName>
    </submittedName>
</protein>
<dbReference type="PANTHER" id="PTHR36109:SF2">
    <property type="entry name" value="MEMBRANE PROTEIN"/>
    <property type="match status" value="1"/>
</dbReference>
<dbReference type="InterPro" id="IPR037205">
    <property type="entry name" value="ChaB_sf"/>
</dbReference>
<dbReference type="AlphaFoldDB" id="A0A0P7Z0G5"/>
<accession>A0A0P7Z0G5</accession>
<dbReference type="Proteomes" id="UP000050465">
    <property type="component" value="Unassembled WGS sequence"/>
</dbReference>
<dbReference type="EMBL" id="LJZR01000002">
    <property type="protein sequence ID" value="KPQ37223.1"/>
    <property type="molecule type" value="Genomic_DNA"/>
</dbReference>
<dbReference type="Gene3D" id="1.10.1740.70">
    <property type="entry name" value="ChaB"/>
    <property type="match status" value="1"/>
</dbReference>
<comment type="caution">
    <text evidence="3">The sequence shown here is derived from an EMBL/GenBank/DDBJ whole genome shotgun (WGS) entry which is preliminary data.</text>
</comment>
<reference evidence="3 4" key="1">
    <citation type="submission" date="2015-09" db="EMBL/GenBank/DDBJ databases">
        <title>Identification and resolution of microdiversity through metagenomic sequencing of parallel consortia.</title>
        <authorList>
            <person name="Nelson W.C."/>
            <person name="Romine M.F."/>
            <person name="Lindemann S.R."/>
        </authorList>
    </citation>
    <scope>NUCLEOTIDE SEQUENCE [LARGE SCALE GENOMIC DNA]</scope>
    <source>
        <strain evidence="3">Ana</strain>
    </source>
</reference>
<dbReference type="Pfam" id="PF06150">
    <property type="entry name" value="ChaB"/>
    <property type="match status" value="1"/>
</dbReference>